<dbReference type="Proteomes" id="UP000297245">
    <property type="component" value="Unassembled WGS sequence"/>
</dbReference>
<accession>A0A4S8LQ75</accession>
<sequence length="102" mass="11795">MFPIIDFLLEEKLSGSHLANPRSISPKNYDRLKDIMFKHYLHQQPLSQNLALQQALIERGAIPSERRTRSYCTLRRHAREGRNHRVDPSSHFGTTDVDDIAA</sequence>
<evidence type="ECO:0000256" key="1">
    <source>
        <dbReference type="SAM" id="MobiDB-lite"/>
    </source>
</evidence>
<keyword evidence="3" id="KW-1185">Reference proteome</keyword>
<dbReference type="AlphaFoldDB" id="A0A4S8LQ75"/>
<gene>
    <name evidence="2" type="ORF">K435DRAFT_908322</name>
</gene>
<name>A0A4S8LQ75_DENBC</name>
<proteinExistence type="predicted"/>
<dbReference type="EMBL" id="ML179302">
    <property type="protein sequence ID" value="THU91586.1"/>
    <property type="molecule type" value="Genomic_DNA"/>
</dbReference>
<evidence type="ECO:0000313" key="3">
    <source>
        <dbReference type="Proteomes" id="UP000297245"/>
    </source>
</evidence>
<evidence type="ECO:0000313" key="2">
    <source>
        <dbReference type="EMBL" id="THU91586.1"/>
    </source>
</evidence>
<protein>
    <submittedName>
        <fullName evidence="2">Uncharacterized protein</fullName>
    </submittedName>
</protein>
<organism evidence="2 3">
    <name type="scientific">Dendrothele bispora (strain CBS 962.96)</name>
    <dbReference type="NCBI Taxonomy" id="1314807"/>
    <lineage>
        <taxon>Eukaryota</taxon>
        <taxon>Fungi</taxon>
        <taxon>Dikarya</taxon>
        <taxon>Basidiomycota</taxon>
        <taxon>Agaricomycotina</taxon>
        <taxon>Agaricomycetes</taxon>
        <taxon>Agaricomycetidae</taxon>
        <taxon>Agaricales</taxon>
        <taxon>Agaricales incertae sedis</taxon>
        <taxon>Dendrothele</taxon>
    </lineage>
</organism>
<reference evidence="2 3" key="1">
    <citation type="journal article" date="2019" name="Nat. Ecol. Evol.">
        <title>Megaphylogeny resolves global patterns of mushroom evolution.</title>
        <authorList>
            <person name="Varga T."/>
            <person name="Krizsan K."/>
            <person name="Foldi C."/>
            <person name="Dima B."/>
            <person name="Sanchez-Garcia M."/>
            <person name="Sanchez-Ramirez S."/>
            <person name="Szollosi G.J."/>
            <person name="Szarkandi J.G."/>
            <person name="Papp V."/>
            <person name="Albert L."/>
            <person name="Andreopoulos W."/>
            <person name="Angelini C."/>
            <person name="Antonin V."/>
            <person name="Barry K.W."/>
            <person name="Bougher N.L."/>
            <person name="Buchanan P."/>
            <person name="Buyck B."/>
            <person name="Bense V."/>
            <person name="Catcheside P."/>
            <person name="Chovatia M."/>
            <person name="Cooper J."/>
            <person name="Damon W."/>
            <person name="Desjardin D."/>
            <person name="Finy P."/>
            <person name="Geml J."/>
            <person name="Haridas S."/>
            <person name="Hughes K."/>
            <person name="Justo A."/>
            <person name="Karasinski D."/>
            <person name="Kautmanova I."/>
            <person name="Kiss B."/>
            <person name="Kocsube S."/>
            <person name="Kotiranta H."/>
            <person name="LaButti K.M."/>
            <person name="Lechner B.E."/>
            <person name="Liimatainen K."/>
            <person name="Lipzen A."/>
            <person name="Lukacs Z."/>
            <person name="Mihaltcheva S."/>
            <person name="Morgado L.N."/>
            <person name="Niskanen T."/>
            <person name="Noordeloos M.E."/>
            <person name="Ohm R.A."/>
            <person name="Ortiz-Santana B."/>
            <person name="Ovrebo C."/>
            <person name="Racz N."/>
            <person name="Riley R."/>
            <person name="Savchenko A."/>
            <person name="Shiryaev A."/>
            <person name="Soop K."/>
            <person name="Spirin V."/>
            <person name="Szebenyi C."/>
            <person name="Tomsovsky M."/>
            <person name="Tulloss R.E."/>
            <person name="Uehling J."/>
            <person name="Grigoriev I.V."/>
            <person name="Vagvolgyi C."/>
            <person name="Papp T."/>
            <person name="Martin F.M."/>
            <person name="Miettinen O."/>
            <person name="Hibbett D.S."/>
            <person name="Nagy L.G."/>
        </authorList>
    </citation>
    <scope>NUCLEOTIDE SEQUENCE [LARGE SCALE GENOMIC DNA]</scope>
    <source>
        <strain evidence="2 3">CBS 962.96</strain>
    </source>
</reference>
<feature type="region of interest" description="Disordered" evidence="1">
    <location>
        <begin position="75"/>
        <end position="102"/>
    </location>
</feature>